<evidence type="ECO:0000313" key="3">
    <source>
        <dbReference type="Proteomes" id="UP000028990"/>
    </source>
</evidence>
<organism evidence="2 3">
    <name type="scientific">Fukomys damarensis</name>
    <name type="common">Damaraland mole rat</name>
    <name type="synonym">Cryptomys damarensis</name>
    <dbReference type="NCBI Taxonomy" id="885580"/>
    <lineage>
        <taxon>Eukaryota</taxon>
        <taxon>Metazoa</taxon>
        <taxon>Chordata</taxon>
        <taxon>Craniata</taxon>
        <taxon>Vertebrata</taxon>
        <taxon>Euteleostomi</taxon>
        <taxon>Mammalia</taxon>
        <taxon>Eutheria</taxon>
        <taxon>Euarchontoglires</taxon>
        <taxon>Glires</taxon>
        <taxon>Rodentia</taxon>
        <taxon>Hystricomorpha</taxon>
        <taxon>Bathyergidae</taxon>
        <taxon>Fukomys</taxon>
    </lineage>
</organism>
<dbReference type="EMBL" id="KN122248">
    <property type="protein sequence ID" value="KFO31700.1"/>
    <property type="molecule type" value="Genomic_DNA"/>
</dbReference>
<protein>
    <submittedName>
        <fullName evidence="2">Uncharacterized protein</fullName>
    </submittedName>
</protein>
<keyword evidence="3" id="KW-1185">Reference proteome</keyword>
<accession>A0A091DN88</accession>
<dbReference type="AlphaFoldDB" id="A0A091DN88"/>
<evidence type="ECO:0000256" key="1">
    <source>
        <dbReference type="SAM" id="MobiDB-lite"/>
    </source>
</evidence>
<evidence type="ECO:0000313" key="2">
    <source>
        <dbReference type="EMBL" id="KFO31700.1"/>
    </source>
</evidence>
<proteinExistence type="predicted"/>
<dbReference type="Proteomes" id="UP000028990">
    <property type="component" value="Unassembled WGS sequence"/>
</dbReference>
<name>A0A091DN88_FUKDA</name>
<feature type="region of interest" description="Disordered" evidence="1">
    <location>
        <begin position="72"/>
        <end position="128"/>
    </location>
</feature>
<reference evidence="2 3" key="1">
    <citation type="submission" date="2013-11" db="EMBL/GenBank/DDBJ databases">
        <title>The Damaraland mole rat (Fukomys damarensis) genome and evolution of African mole rats.</title>
        <authorList>
            <person name="Gladyshev V.N."/>
            <person name="Fang X."/>
        </authorList>
    </citation>
    <scope>NUCLEOTIDE SEQUENCE [LARGE SCALE GENOMIC DNA]</scope>
    <source>
        <tissue evidence="2">Liver</tissue>
    </source>
</reference>
<gene>
    <name evidence="2" type="ORF">H920_06899</name>
</gene>
<sequence>MLFAVLLSRDEKPSSRAGEMCSHDFQARIQEKSHRVASIYRMQICRTGACDRTLQVTLVLRWLWMSHAWSSEADQAPRTLERERKEEEEEEEGEEEGGGGGEEEMEGRSRGEEEVEQDEEREGMKEDHAVRINTSTAVILQDLYLKYTNVNEAISQKDITKISWLFLYIHD</sequence>
<feature type="compositionally biased region" description="Acidic residues" evidence="1">
    <location>
        <begin position="86"/>
        <end position="105"/>
    </location>
</feature>